<dbReference type="Proteomes" id="UP001169985">
    <property type="component" value="Unassembled WGS sequence"/>
</dbReference>
<accession>A0AAW7LWK0</accession>
<feature type="non-terminal residue" evidence="1">
    <location>
        <position position="1"/>
    </location>
</feature>
<protein>
    <submittedName>
        <fullName evidence="1">Uncharacterized protein</fullName>
    </submittedName>
</protein>
<sequence length="69" mass="7583">IFPPGAGIVKGAAIAPLTRSLAFSVQRSDEHKVNGTFSRRKHIHYAPPTYVDTGALTVRHCATCRFIYI</sequence>
<comment type="caution">
    <text evidence="1">The sequence shown here is derived from an EMBL/GenBank/DDBJ whole genome shotgun (WGS) entry which is preliminary data.</text>
</comment>
<dbReference type="AlphaFoldDB" id="A0AAW7LWK0"/>
<reference evidence="1" key="2">
    <citation type="submission" date="2023-01" db="EMBL/GenBank/DDBJ databases">
        <authorList>
            <person name="Hamerlinck H."/>
            <person name="Aerssens A."/>
            <person name="Boelens J."/>
            <person name="Messiaen A.-S."/>
            <person name="Vandendriessche S."/>
            <person name="Velghe A."/>
            <person name="Verhasselt B."/>
            <person name="Leroux-Roels I."/>
        </authorList>
    </citation>
    <scope>NUCLEOTIDE SEQUENCE</scope>
    <source>
        <strain evidence="1">UZG-GERCF-220920-Env23</strain>
    </source>
</reference>
<proteinExistence type="predicted"/>
<organism evidence="1 2">
    <name type="scientific">Citrobacter portucalensis</name>
    <dbReference type="NCBI Taxonomy" id="1639133"/>
    <lineage>
        <taxon>Bacteria</taxon>
        <taxon>Pseudomonadati</taxon>
        <taxon>Pseudomonadota</taxon>
        <taxon>Gammaproteobacteria</taxon>
        <taxon>Enterobacterales</taxon>
        <taxon>Enterobacteriaceae</taxon>
        <taxon>Citrobacter</taxon>
        <taxon>Citrobacter freundii complex</taxon>
    </lineage>
</organism>
<evidence type="ECO:0000313" key="1">
    <source>
        <dbReference type="EMBL" id="MDN4370951.1"/>
    </source>
</evidence>
<dbReference type="EMBL" id="JAQIHS010000034">
    <property type="protein sequence ID" value="MDN4370951.1"/>
    <property type="molecule type" value="Genomic_DNA"/>
</dbReference>
<evidence type="ECO:0000313" key="2">
    <source>
        <dbReference type="Proteomes" id="UP001169985"/>
    </source>
</evidence>
<reference evidence="1" key="1">
    <citation type="journal article" date="2023" name="Antimicrob Resist Infect Control">
        <title>Sanitary installations and wastewater plumbing as reservoir for the long-term circulation and transmission of carbapenemase producing Citrobacter freundii clones in a hospital setting.</title>
        <authorList>
            <person name="Hamerlinck H."/>
            <person name="Aerssens A."/>
            <person name="Boelens J."/>
            <person name="Dehaene A."/>
            <person name="McMahon M."/>
            <person name="Messiaen A.S."/>
            <person name="Vandendriessche S."/>
            <person name="Velghe A."/>
            <person name="Leroux-Roels I."/>
            <person name="Verhasselt B."/>
        </authorList>
    </citation>
    <scope>NUCLEOTIDE SEQUENCE</scope>
    <source>
        <strain evidence="1">UZG-GERCF-220920-Env23</strain>
    </source>
</reference>
<gene>
    <name evidence="1" type="ORF">PEY55_22105</name>
</gene>
<name>A0AAW7LWK0_9ENTR</name>